<keyword evidence="4 5" id="KW-0408">Iron</keyword>
<evidence type="ECO:0000256" key="4">
    <source>
        <dbReference type="ARBA" id="ARBA00023004"/>
    </source>
</evidence>
<dbReference type="PANTHER" id="PTHR11431:SF75">
    <property type="entry name" value="FERRITIN"/>
    <property type="match status" value="1"/>
</dbReference>
<feature type="compositionally biased region" description="Polar residues" evidence="8">
    <location>
        <begin position="349"/>
        <end position="364"/>
    </location>
</feature>
<dbReference type="PROSITE" id="PS50905">
    <property type="entry name" value="FERRITIN_LIKE"/>
    <property type="match status" value="1"/>
</dbReference>
<organism evidence="10 11">
    <name type="scientific">Rhipicephalus microplus</name>
    <name type="common">Cattle tick</name>
    <name type="synonym">Boophilus microplus</name>
    <dbReference type="NCBI Taxonomy" id="6941"/>
    <lineage>
        <taxon>Eukaryota</taxon>
        <taxon>Metazoa</taxon>
        <taxon>Ecdysozoa</taxon>
        <taxon>Arthropoda</taxon>
        <taxon>Chelicerata</taxon>
        <taxon>Arachnida</taxon>
        <taxon>Acari</taxon>
        <taxon>Parasitiformes</taxon>
        <taxon>Ixodida</taxon>
        <taxon>Ixodoidea</taxon>
        <taxon>Ixodidae</taxon>
        <taxon>Rhipicephalinae</taxon>
        <taxon>Rhipicephalus</taxon>
        <taxon>Boophilus</taxon>
    </lineage>
</organism>
<comment type="caution">
    <text evidence="10">The sequence shown here is derived from an EMBL/GenBank/DDBJ whole genome shotgun (WGS) entry which is preliminary data.</text>
</comment>
<dbReference type="GO" id="GO:0004322">
    <property type="term" value="F:ferroxidase activity"/>
    <property type="evidence" value="ECO:0007669"/>
    <property type="project" value="UniProtKB-EC"/>
</dbReference>
<evidence type="ECO:0000256" key="6">
    <source>
        <dbReference type="RuleBase" id="RU361145"/>
    </source>
</evidence>
<dbReference type="PANTHER" id="PTHR11431">
    <property type="entry name" value="FERRITIN"/>
    <property type="match status" value="1"/>
</dbReference>
<feature type="binding site" evidence="5">
    <location>
        <position position="223"/>
    </location>
    <ligand>
        <name>Fe cation</name>
        <dbReference type="ChEBI" id="CHEBI:24875"/>
        <label>1</label>
    </ligand>
</feature>
<dbReference type="GO" id="GO:0005737">
    <property type="term" value="C:cytoplasm"/>
    <property type="evidence" value="ECO:0007669"/>
    <property type="project" value="TreeGrafter"/>
</dbReference>
<evidence type="ECO:0000256" key="8">
    <source>
        <dbReference type="SAM" id="MobiDB-lite"/>
    </source>
</evidence>
<comment type="function">
    <text evidence="6">Stores iron in a soluble, non-toxic, readily available form. Important for iron homeostasis. Iron is taken up in the ferrous form and deposited as ferric hydroxides after oxidation.</text>
</comment>
<comment type="similarity">
    <text evidence="1 6">Belongs to the ferritin family.</text>
</comment>
<feature type="compositionally biased region" description="Polar residues" evidence="8">
    <location>
        <begin position="286"/>
        <end position="298"/>
    </location>
</feature>
<feature type="coiled-coil region" evidence="7">
    <location>
        <begin position="131"/>
        <end position="158"/>
    </location>
</feature>
<evidence type="ECO:0000256" key="5">
    <source>
        <dbReference type="PIRSR" id="PIRSR601519-1"/>
    </source>
</evidence>
<dbReference type="AlphaFoldDB" id="A0A9J6DBH4"/>
<accession>A0A9J6DBH4</accession>
<proteinExistence type="inferred from homology"/>
<feature type="compositionally biased region" description="Polar residues" evidence="8">
    <location>
        <begin position="325"/>
        <end position="336"/>
    </location>
</feature>
<dbReference type="GO" id="GO:0008199">
    <property type="term" value="F:ferric iron binding"/>
    <property type="evidence" value="ECO:0007669"/>
    <property type="project" value="InterPro"/>
</dbReference>
<keyword evidence="11" id="KW-1185">Reference proteome</keyword>
<feature type="binding site" evidence="5">
    <location>
        <position position="261"/>
    </location>
    <ligand>
        <name>Fe cation</name>
        <dbReference type="ChEBI" id="CHEBI:24875"/>
        <label>1</label>
    </ligand>
</feature>
<dbReference type="Proteomes" id="UP000821866">
    <property type="component" value="Chromosome 8"/>
</dbReference>
<dbReference type="Pfam" id="PF00210">
    <property type="entry name" value="Ferritin"/>
    <property type="match status" value="1"/>
</dbReference>
<dbReference type="InterPro" id="IPR001519">
    <property type="entry name" value="Ferritin"/>
</dbReference>
<sequence length="364" mass="40372">MCCCFGRLGHCMNMCPNSKDKVCRGIDAPNPGPDHQCSSCCKLCEGAHMTTDCNCHAKYKTIYIMKKTQWERRRATEEPHTETPKAELHRARIRKPGRTPTRDANATDSVSFADVVKGKHAANVETGDKTNAKMETEIAQLTETIKTLRKQMECMQRAPAMDPGNTGLSTPNEAAHHVARGLLHRASPEDDRPHGAAHLANNKVARGGFARFFRDQSSEEREHAQKIIDYLNLRGGTVSAMPPTAIWMSVLDALQAALALEHRVTNRLYELHRLAEEYDAQAAAQSLGPNESLGNNRNPPSTQPRRRRGSREETSTLWGGPIAHRTQQLTERSASTVPDGVIRRLDVQPQYQTATTPGSLSPKR</sequence>
<dbReference type="GO" id="GO:0006879">
    <property type="term" value="P:intracellular iron ion homeostasis"/>
    <property type="evidence" value="ECO:0007669"/>
    <property type="project" value="UniProtKB-KW"/>
</dbReference>
<evidence type="ECO:0000313" key="11">
    <source>
        <dbReference type="Proteomes" id="UP000821866"/>
    </source>
</evidence>
<dbReference type="VEuPathDB" id="VectorBase:LOC119175619"/>
<reference evidence="10" key="1">
    <citation type="journal article" date="2020" name="Cell">
        <title>Large-Scale Comparative Analyses of Tick Genomes Elucidate Their Genetic Diversity and Vector Capacities.</title>
        <authorList>
            <consortium name="Tick Genome and Microbiome Consortium (TIGMIC)"/>
            <person name="Jia N."/>
            <person name="Wang J."/>
            <person name="Shi W."/>
            <person name="Du L."/>
            <person name="Sun Y."/>
            <person name="Zhan W."/>
            <person name="Jiang J.F."/>
            <person name="Wang Q."/>
            <person name="Zhang B."/>
            <person name="Ji P."/>
            <person name="Bell-Sakyi L."/>
            <person name="Cui X.M."/>
            <person name="Yuan T.T."/>
            <person name="Jiang B.G."/>
            <person name="Yang W.F."/>
            <person name="Lam T.T."/>
            <person name="Chang Q.C."/>
            <person name="Ding S.J."/>
            <person name="Wang X.J."/>
            <person name="Zhu J.G."/>
            <person name="Ruan X.D."/>
            <person name="Zhao L."/>
            <person name="Wei J.T."/>
            <person name="Ye R.Z."/>
            <person name="Que T.C."/>
            <person name="Du C.H."/>
            <person name="Zhou Y.H."/>
            <person name="Cheng J.X."/>
            <person name="Dai P.F."/>
            <person name="Guo W.B."/>
            <person name="Han X.H."/>
            <person name="Huang E.J."/>
            <person name="Li L.F."/>
            <person name="Wei W."/>
            <person name="Gao Y.C."/>
            <person name="Liu J.Z."/>
            <person name="Shao H.Z."/>
            <person name="Wang X."/>
            <person name="Wang C.C."/>
            <person name="Yang T.C."/>
            <person name="Huo Q.B."/>
            <person name="Li W."/>
            <person name="Chen H.Y."/>
            <person name="Chen S.E."/>
            <person name="Zhou L.G."/>
            <person name="Ni X.B."/>
            <person name="Tian J.H."/>
            <person name="Sheng Y."/>
            <person name="Liu T."/>
            <person name="Pan Y.S."/>
            <person name="Xia L.Y."/>
            <person name="Li J."/>
            <person name="Zhao F."/>
            <person name="Cao W.C."/>
        </authorList>
    </citation>
    <scope>NUCLEOTIDE SEQUENCE</scope>
    <source>
        <strain evidence="10">Rmic-2018</strain>
    </source>
</reference>
<dbReference type="InterPro" id="IPR012347">
    <property type="entry name" value="Ferritin-like"/>
</dbReference>
<evidence type="ECO:0000259" key="9">
    <source>
        <dbReference type="PROSITE" id="PS50905"/>
    </source>
</evidence>
<dbReference type="InterPro" id="IPR009078">
    <property type="entry name" value="Ferritin-like_SF"/>
</dbReference>
<keyword evidence="7" id="KW-0175">Coiled coil</keyword>
<gene>
    <name evidence="10" type="ORF">HPB51_019856</name>
</gene>
<feature type="binding site" evidence="5">
    <location>
        <position position="220"/>
    </location>
    <ligand>
        <name>Fe cation</name>
        <dbReference type="ChEBI" id="CHEBI:24875"/>
        <label>1</label>
    </ligand>
</feature>
<dbReference type="SUPFAM" id="SSF47240">
    <property type="entry name" value="Ferritin-like"/>
    <property type="match status" value="1"/>
</dbReference>
<dbReference type="GO" id="GO:0008198">
    <property type="term" value="F:ferrous iron binding"/>
    <property type="evidence" value="ECO:0007669"/>
    <property type="project" value="TreeGrafter"/>
</dbReference>
<reference evidence="10" key="2">
    <citation type="submission" date="2021-09" db="EMBL/GenBank/DDBJ databases">
        <authorList>
            <person name="Jia N."/>
            <person name="Wang J."/>
            <person name="Shi W."/>
            <person name="Du L."/>
            <person name="Sun Y."/>
            <person name="Zhan W."/>
            <person name="Jiang J."/>
            <person name="Wang Q."/>
            <person name="Zhang B."/>
            <person name="Ji P."/>
            <person name="Sakyi L.B."/>
            <person name="Cui X."/>
            <person name="Yuan T."/>
            <person name="Jiang B."/>
            <person name="Yang W."/>
            <person name="Lam T.T.-Y."/>
            <person name="Chang Q."/>
            <person name="Ding S."/>
            <person name="Wang X."/>
            <person name="Zhu J."/>
            <person name="Ruan X."/>
            <person name="Zhao L."/>
            <person name="Wei J."/>
            <person name="Que T."/>
            <person name="Du C."/>
            <person name="Cheng J."/>
            <person name="Dai P."/>
            <person name="Han X."/>
            <person name="Huang E."/>
            <person name="Gao Y."/>
            <person name="Liu J."/>
            <person name="Shao H."/>
            <person name="Ye R."/>
            <person name="Li L."/>
            <person name="Wei W."/>
            <person name="Wang X."/>
            <person name="Wang C."/>
            <person name="Huo Q."/>
            <person name="Li W."/>
            <person name="Guo W."/>
            <person name="Chen H."/>
            <person name="Chen S."/>
            <person name="Zhou L."/>
            <person name="Zhou L."/>
            <person name="Ni X."/>
            <person name="Tian J."/>
            <person name="Zhou Y."/>
            <person name="Sheng Y."/>
            <person name="Liu T."/>
            <person name="Pan Y."/>
            <person name="Xia L."/>
            <person name="Li J."/>
            <person name="Zhao F."/>
            <person name="Cao W."/>
        </authorList>
    </citation>
    <scope>NUCLEOTIDE SEQUENCE</scope>
    <source>
        <strain evidence="10">Rmic-2018</strain>
        <tissue evidence="10">Larvae</tissue>
    </source>
</reference>
<name>A0A9J6DBH4_RHIMP</name>
<evidence type="ECO:0000256" key="2">
    <source>
        <dbReference type="ARBA" id="ARBA00022434"/>
    </source>
</evidence>
<dbReference type="EMBL" id="JABSTU010000010">
    <property type="protein sequence ID" value="KAH8019517.1"/>
    <property type="molecule type" value="Genomic_DNA"/>
</dbReference>
<evidence type="ECO:0000256" key="1">
    <source>
        <dbReference type="ARBA" id="ARBA00007513"/>
    </source>
</evidence>
<dbReference type="InterPro" id="IPR009040">
    <property type="entry name" value="Ferritin-like_diiron"/>
</dbReference>
<feature type="region of interest" description="Disordered" evidence="8">
    <location>
        <begin position="286"/>
        <end position="364"/>
    </location>
</feature>
<comment type="catalytic activity">
    <reaction evidence="6">
        <text>4 Fe(2+) + O2 + 4 H(+) = 4 Fe(3+) + 2 H2O</text>
        <dbReference type="Rhea" id="RHEA:11148"/>
        <dbReference type="ChEBI" id="CHEBI:15377"/>
        <dbReference type="ChEBI" id="CHEBI:15378"/>
        <dbReference type="ChEBI" id="CHEBI:15379"/>
        <dbReference type="ChEBI" id="CHEBI:29033"/>
        <dbReference type="ChEBI" id="CHEBI:29034"/>
        <dbReference type="EC" id="1.16.3.1"/>
    </reaction>
</comment>
<feature type="domain" description="Ferritin-like diiron" evidence="9">
    <location>
        <begin position="168"/>
        <end position="310"/>
    </location>
</feature>
<protein>
    <recommendedName>
        <fullName evidence="6">Ferritin</fullName>
        <ecNumber evidence="6">1.16.3.1</ecNumber>
    </recommendedName>
</protein>
<dbReference type="Gene3D" id="1.20.1260.10">
    <property type="match status" value="1"/>
</dbReference>
<keyword evidence="3 5" id="KW-0479">Metal-binding</keyword>
<evidence type="ECO:0000256" key="3">
    <source>
        <dbReference type="ARBA" id="ARBA00022723"/>
    </source>
</evidence>
<dbReference type="GO" id="GO:0006826">
    <property type="term" value="P:iron ion transport"/>
    <property type="evidence" value="ECO:0007669"/>
    <property type="project" value="InterPro"/>
</dbReference>
<dbReference type="InterPro" id="IPR008331">
    <property type="entry name" value="Ferritin_DPS_dom"/>
</dbReference>
<keyword evidence="6" id="KW-0560">Oxidoreductase</keyword>
<evidence type="ECO:0000256" key="7">
    <source>
        <dbReference type="SAM" id="Coils"/>
    </source>
</evidence>
<evidence type="ECO:0000313" key="10">
    <source>
        <dbReference type="EMBL" id="KAH8019517.1"/>
    </source>
</evidence>
<keyword evidence="2 6" id="KW-0409">Iron storage</keyword>
<dbReference type="EC" id="1.16.3.1" evidence="6"/>